<comment type="caution">
    <text evidence="1">The sequence shown here is derived from an EMBL/GenBank/DDBJ whole genome shotgun (WGS) entry which is preliminary data.</text>
</comment>
<gene>
    <name evidence="1" type="ORF">NMU02_11925</name>
</gene>
<organism evidence="1 2">
    <name type="scientific">Coprobacter tertius</name>
    <dbReference type="NCBI Taxonomy" id="2944915"/>
    <lineage>
        <taxon>Bacteria</taxon>
        <taxon>Pseudomonadati</taxon>
        <taxon>Bacteroidota</taxon>
        <taxon>Bacteroidia</taxon>
        <taxon>Bacteroidales</taxon>
        <taxon>Barnesiellaceae</taxon>
        <taxon>Coprobacter</taxon>
    </lineage>
</organism>
<sequence length="71" mass="8066">MDFFGQTANNFQLFEHKSELQKTKMEGQAVAHQQGEPTKITSYCDMSPTRVFRSGRAPASISRLPWSTTAW</sequence>
<name>A0ABT1MJJ4_9BACT</name>
<accession>A0ABT1MJJ4</accession>
<protein>
    <submittedName>
        <fullName evidence="1">Uncharacterized protein</fullName>
    </submittedName>
</protein>
<proteinExistence type="predicted"/>
<evidence type="ECO:0000313" key="1">
    <source>
        <dbReference type="EMBL" id="MCP9612799.1"/>
    </source>
</evidence>
<dbReference type="Proteomes" id="UP001205603">
    <property type="component" value="Unassembled WGS sequence"/>
</dbReference>
<dbReference type="EMBL" id="JANDHW010000014">
    <property type="protein sequence ID" value="MCP9612799.1"/>
    <property type="molecule type" value="Genomic_DNA"/>
</dbReference>
<keyword evidence="2" id="KW-1185">Reference proteome</keyword>
<reference evidence="1 2" key="1">
    <citation type="submission" date="2022-07" db="EMBL/GenBank/DDBJ databases">
        <title>Fecal culturing of patients with breast cancer.</title>
        <authorList>
            <person name="Teng N.M.Y."/>
            <person name="Kiu R."/>
            <person name="Evans R."/>
            <person name="Baker D.J."/>
            <person name="Zenner C."/>
            <person name="Robinson S.D."/>
            <person name="Hall L.J."/>
        </authorList>
    </citation>
    <scope>NUCLEOTIDE SEQUENCE [LARGE SCALE GENOMIC DNA]</scope>
    <source>
        <strain evidence="1 2">LH1063</strain>
    </source>
</reference>
<evidence type="ECO:0000313" key="2">
    <source>
        <dbReference type="Proteomes" id="UP001205603"/>
    </source>
</evidence>